<evidence type="ECO:0000313" key="5">
    <source>
        <dbReference type="Proteomes" id="UP001240447"/>
    </source>
</evidence>
<feature type="transmembrane region" description="Helical" evidence="2">
    <location>
        <begin position="12"/>
        <end position="30"/>
    </location>
</feature>
<dbReference type="PANTHER" id="PTHR34473:SF2">
    <property type="entry name" value="UPF0699 TRANSMEMBRANE PROTEIN YDBT"/>
    <property type="match status" value="1"/>
</dbReference>
<evidence type="ECO:0000256" key="2">
    <source>
        <dbReference type="SAM" id="Phobius"/>
    </source>
</evidence>
<feature type="domain" description="YdbS-like PH" evidence="3">
    <location>
        <begin position="65"/>
        <end position="140"/>
    </location>
</feature>
<gene>
    <name evidence="4" type="ORF">J2S59_000672</name>
</gene>
<protein>
    <submittedName>
        <fullName evidence="4">Membrane protein</fullName>
    </submittedName>
</protein>
<name>A0ABT9NKD8_9ACTN</name>
<evidence type="ECO:0000313" key="4">
    <source>
        <dbReference type="EMBL" id="MDP9820863.1"/>
    </source>
</evidence>
<dbReference type="PANTHER" id="PTHR34473">
    <property type="entry name" value="UPF0699 TRANSMEMBRANE PROTEIN YDBS"/>
    <property type="match status" value="1"/>
</dbReference>
<feature type="domain" description="YdbS-like PH" evidence="3">
    <location>
        <begin position="373"/>
        <end position="426"/>
    </location>
</feature>
<evidence type="ECO:0000256" key="1">
    <source>
        <dbReference type="SAM" id="MobiDB-lite"/>
    </source>
</evidence>
<dbReference type="RefSeq" id="WP_068124389.1">
    <property type="nucleotide sequence ID" value="NZ_CCXJ01000710.1"/>
</dbReference>
<keyword evidence="2" id="KW-0472">Membrane</keyword>
<feature type="domain" description="YdbS-like PH" evidence="3">
    <location>
        <begin position="256"/>
        <end position="307"/>
    </location>
</feature>
<keyword evidence="2" id="KW-0812">Transmembrane</keyword>
<organism evidence="4 5">
    <name type="scientific">Nocardioides massiliensis</name>
    <dbReference type="NCBI Taxonomy" id="1325935"/>
    <lineage>
        <taxon>Bacteria</taxon>
        <taxon>Bacillati</taxon>
        <taxon>Actinomycetota</taxon>
        <taxon>Actinomycetes</taxon>
        <taxon>Propionibacteriales</taxon>
        <taxon>Nocardioidaceae</taxon>
        <taxon>Nocardioides</taxon>
    </lineage>
</organism>
<reference evidence="4 5" key="1">
    <citation type="submission" date="2023-07" db="EMBL/GenBank/DDBJ databases">
        <title>Sequencing the genomes of 1000 actinobacteria strains.</title>
        <authorList>
            <person name="Klenk H.-P."/>
        </authorList>
    </citation>
    <scope>NUCLEOTIDE SEQUENCE [LARGE SCALE GENOMIC DNA]</scope>
    <source>
        <strain evidence="4 5">GD13</strain>
    </source>
</reference>
<dbReference type="PIRSF" id="PIRSF026631">
    <property type="entry name" value="UCP026631"/>
    <property type="match status" value="1"/>
</dbReference>
<keyword evidence="2" id="KW-1133">Transmembrane helix</keyword>
<sequence length="479" mass="50835">MKPLADGFRRVSPLTPLVRGFVVLVAAALATWRDIIGGRLGFVALALGAVLLIGVGIGAASWLLTKYRIDTTELRIDTGIVNRQSRRVRLDRIQGVDIVQPFVARLFRLAEIRVDTAGGDSEGKLAFLPLAEAEEVRRTLLQRRDAARAERAADASDDAADGSVAAVGAGPVDVPAVDEPEPQVLHRVPLGRLVAASLLSGEMVALVVGLAGVAVAMLLSGQVWAVLGVAGPAGGAVALVMFNRVSGNYGFTVAGTVSGLQVRRGLFDLNVQTLALHRVQGVVVSEPWLWRRMGWARLDVSVAGAKVTLDSSDSSPTTLHPVGPREEIHWLARTVLGGLDPARVPLRPAPTAARWLAPLQGRWLAVGADASLVVSRHGLLTRRHHVAPHRRVQSVRITQNPLQRRLDLATVHVDSPPGPVSVRALHRTGVDARSFADYEVATSRWARSAAPAVPTPAATDLGSAHDRTSDPGAHSRPGP</sequence>
<dbReference type="Pfam" id="PF03703">
    <property type="entry name" value="bPH_2"/>
    <property type="match status" value="3"/>
</dbReference>
<evidence type="ECO:0000259" key="3">
    <source>
        <dbReference type="Pfam" id="PF03703"/>
    </source>
</evidence>
<dbReference type="InterPro" id="IPR005182">
    <property type="entry name" value="YdbS-like_PH"/>
</dbReference>
<feature type="transmembrane region" description="Helical" evidence="2">
    <location>
        <begin position="193"/>
        <end position="217"/>
    </location>
</feature>
<feature type="transmembrane region" description="Helical" evidence="2">
    <location>
        <begin position="42"/>
        <end position="65"/>
    </location>
</feature>
<keyword evidence="5" id="KW-1185">Reference proteome</keyword>
<proteinExistence type="predicted"/>
<dbReference type="Proteomes" id="UP001240447">
    <property type="component" value="Unassembled WGS sequence"/>
</dbReference>
<feature type="compositionally biased region" description="Low complexity" evidence="1">
    <location>
        <begin position="449"/>
        <end position="459"/>
    </location>
</feature>
<dbReference type="InterPro" id="IPR014529">
    <property type="entry name" value="UCP026631"/>
</dbReference>
<dbReference type="EMBL" id="JAUSQM010000001">
    <property type="protein sequence ID" value="MDP9820863.1"/>
    <property type="molecule type" value="Genomic_DNA"/>
</dbReference>
<comment type="caution">
    <text evidence="4">The sequence shown here is derived from an EMBL/GenBank/DDBJ whole genome shotgun (WGS) entry which is preliminary data.</text>
</comment>
<feature type="region of interest" description="Disordered" evidence="1">
    <location>
        <begin position="446"/>
        <end position="479"/>
    </location>
</feature>
<accession>A0ABT9NKD8</accession>
<feature type="transmembrane region" description="Helical" evidence="2">
    <location>
        <begin position="223"/>
        <end position="242"/>
    </location>
</feature>